<sequence length="342" mass="39423">MDCLCTDGDMNRQGRHFLSCFSACPRAFAGLTSMHVESVKLRDSDIPSVLRTCQKLECLSLLNCDTGRDRPLVLEHSQLADLKLITCNCDGVELKWLPKLAQVICQSWFPSRHGRPLLFGHVPQLRRLLLTTAGYARYTTLKLSELLVDYAMLGELYLDFRSARIWVQPEKKNELAPLLQNLRIVNLGNIFEECDLTWTLFLLQAAPLLKMLQIKVSNHECIPVHQWLRKLVGVCKKENMNWELSDFKHSNLAVLDITGFQPEDKFVGYIRRVMKIAVNLEQVALHDDWCGDCGFRPVTRYPRTTEERDKTRRKISDGMMVPVKSVQFYQMSSDGRPFKFLE</sequence>
<dbReference type="Gramene" id="TVU15487">
    <property type="protein sequence ID" value="TVU15487"/>
    <property type="gene ID" value="EJB05_39010"/>
</dbReference>
<evidence type="ECO:0000259" key="1">
    <source>
        <dbReference type="Pfam" id="PF23622"/>
    </source>
</evidence>
<keyword evidence="3" id="KW-1185">Reference proteome</keyword>
<feature type="domain" description="At1g61320/AtMIF1 LRR" evidence="1">
    <location>
        <begin position="28"/>
        <end position="286"/>
    </location>
</feature>
<comment type="caution">
    <text evidence="2">The sequence shown here is derived from an EMBL/GenBank/DDBJ whole genome shotgun (WGS) entry which is preliminary data.</text>
</comment>
<dbReference type="Gene3D" id="3.80.10.10">
    <property type="entry name" value="Ribonuclease Inhibitor"/>
    <property type="match status" value="1"/>
</dbReference>
<dbReference type="Pfam" id="PF23622">
    <property type="entry name" value="LRR_At1g61320_AtMIF1"/>
    <property type="match status" value="1"/>
</dbReference>
<dbReference type="InterPro" id="IPR044997">
    <property type="entry name" value="F-box_plant"/>
</dbReference>
<evidence type="ECO:0000313" key="2">
    <source>
        <dbReference type="EMBL" id="TVU15487.1"/>
    </source>
</evidence>
<name>A0A5J9TWC6_9POAL</name>
<dbReference type="InterPro" id="IPR055357">
    <property type="entry name" value="LRR_At1g61320_AtMIF1"/>
</dbReference>
<dbReference type="EMBL" id="RWGY01000031">
    <property type="protein sequence ID" value="TVU15487.1"/>
    <property type="molecule type" value="Genomic_DNA"/>
</dbReference>
<dbReference type="OrthoDB" id="596007at2759"/>
<feature type="non-terminal residue" evidence="2">
    <location>
        <position position="1"/>
    </location>
</feature>
<reference evidence="2 3" key="1">
    <citation type="journal article" date="2019" name="Sci. Rep.">
        <title>A high-quality genome of Eragrostis curvula grass provides insights into Poaceae evolution and supports new strategies to enhance forage quality.</title>
        <authorList>
            <person name="Carballo J."/>
            <person name="Santos B.A.C.M."/>
            <person name="Zappacosta D."/>
            <person name="Garbus I."/>
            <person name="Selva J.P."/>
            <person name="Gallo C.A."/>
            <person name="Diaz A."/>
            <person name="Albertini E."/>
            <person name="Caccamo M."/>
            <person name="Echenique V."/>
        </authorList>
    </citation>
    <scope>NUCLEOTIDE SEQUENCE [LARGE SCALE GENOMIC DNA]</scope>
    <source>
        <strain evidence="3">cv. Victoria</strain>
        <tissue evidence="2">Leaf</tissue>
    </source>
</reference>
<dbReference type="AlphaFoldDB" id="A0A5J9TWC6"/>
<gene>
    <name evidence="2" type="ORF">EJB05_39010</name>
</gene>
<accession>A0A5J9TWC6</accession>
<protein>
    <recommendedName>
        <fullName evidence="1">At1g61320/AtMIF1 LRR domain-containing protein</fullName>
    </recommendedName>
</protein>
<proteinExistence type="predicted"/>
<evidence type="ECO:0000313" key="3">
    <source>
        <dbReference type="Proteomes" id="UP000324897"/>
    </source>
</evidence>
<organism evidence="2 3">
    <name type="scientific">Eragrostis curvula</name>
    <name type="common">weeping love grass</name>
    <dbReference type="NCBI Taxonomy" id="38414"/>
    <lineage>
        <taxon>Eukaryota</taxon>
        <taxon>Viridiplantae</taxon>
        <taxon>Streptophyta</taxon>
        <taxon>Embryophyta</taxon>
        <taxon>Tracheophyta</taxon>
        <taxon>Spermatophyta</taxon>
        <taxon>Magnoliopsida</taxon>
        <taxon>Liliopsida</taxon>
        <taxon>Poales</taxon>
        <taxon>Poaceae</taxon>
        <taxon>PACMAD clade</taxon>
        <taxon>Chloridoideae</taxon>
        <taxon>Eragrostideae</taxon>
        <taxon>Eragrostidinae</taxon>
        <taxon>Eragrostis</taxon>
    </lineage>
</organism>
<dbReference type="SUPFAM" id="SSF52058">
    <property type="entry name" value="L domain-like"/>
    <property type="match status" value="1"/>
</dbReference>
<dbReference type="InterPro" id="IPR032675">
    <property type="entry name" value="LRR_dom_sf"/>
</dbReference>
<dbReference type="PANTHER" id="PTHR32153">
    <property type="entry name" value="OJ000223_09.16 PROTEIN"/>
    <property type="match status" value="1"/>
</dbReference>
<dbReference type="Proteomes" id="UP000324897">
    <property type="component" value="Unassembled WGS sequence"/>
</dbReference>